<dbReference type="Proteomes" id="UP001519343">
    <property type="component" value="Unassembled WGS sequence"/>
</dbReference>
<gene>
    <name evidence="1" type="ORF">J2Z37_001902</name>
</gene>
<keyword evidence="1" id="KW-0946">Virion</keyword>
<dbReference type="InterPro" id="IPR012347">
    <property type="entry name" value="Ferritin-like"/>
</dbReference>
<organism evidence="1 2">
    <name type="scientific">Ammoniphilus resinae</name>
    <dbReference type="NCBI Taxonomy" id="861532"/>
    <lineage>
        <taxon>Bacteria</taxon>
        <taxon>Bacillati</taxon>
        <taxon>Bacillota</taxon>
        <taxon>Bacilli</taxon>
        <taxon>Bacillales</taxon>
        <taxon>Paenibacillaceae</taxon>
        <taxon>Aneurinibacillus group</taxon>
        <taxon>Ammoniphilus</taxon>
    </lineage>
</organism>
<name>A0ABS4GNQ0_9BACL</name>
<proteinExistence type="predicted"/>
<protein>
    <submittedName>
        <fullName evidence="1">Spore coat protein CotF</fullName>
    </submittedName>
</protein>
<reference evidence="1 2" key="1">
    <citation type="submission" date="2021-03" db="EMBL/GenBank/DDBJ databases">
        <title>Genomic Encyclopedia of Type Strains, Phase IV (KMG-IV): sequencing the most valuable type-strain genomes for metagenomic binning, comparative biology and taxonomic classification.</title>
        <authorList>
            <person name="Goeker M."/>
        </authorList>
    </citation>
    <scope>NUCLEOTIDE SEQUENCE [LARGE SCALE GENOMIC DNA]</scope>
    <source>
        <strain evidence="1 2">DSM 24738</strain>
    </source>
</reference>
<sequence>MHLCQKHIQTLTEILNKGNFPIPYDFTQEDVKLDAPRLYSDSFILQYIKNMAILGIAATGVATGLTTRSDVNEFFTECIASATELNNRAKNLLLSQGLYVRPPYIPNPDHVDFVEKQNFLTGFFGDRRPLNAVEITHLFNNTQTNIIGRALLIGFTQVAQSKEVREILMRGVEMAKKHVNIFSSVLIDENIPAAMTWDYGATDTTVPPFSDKLMMFHTTALIAAGIGNYGTAVAASPRRDLGSYYYRLFMEVAQYAEDCANLMIKNGWLEQPPLAPNYKALANRGQ</sequence>
<dbReference type="EMBL" id="JAGGKT010000004">
    <property type="protein sequence ID" value="MBP1931901.1"/>
    <property type="molecule type" value="Genomic_DNA"/>
</dbReference>
<comment type="caution">
    <text evidence="1">The sequence shown here is derived from an EMBL/GenBank/DDBJ whole genome shotgun (WGS) entry which is preliminary data.</text>
</comment>
<keyword evidence="1" id="KW-0167">Capsid protein</keyword>
<dbReference type="InterPro" id="IPR021617">
    <property type="entry name" value="DUF3231"/>
</dbReference>
<evidence type="ECO:0000313" key="2">
    <source>
        <dbReference type="Proteomes" id="UP001519343"/>
    </source>
</evidence>
<dbReference type="Gene3D" id="1.20.1260.10">
    <property type="match status" value="2"/>
</dbReference>
<keyword evidence="2" id="KW-1185">Reference proteome</keyword>
<evidence type="ECO:0000313" key="1">
    <source>
        <dbReference type="EMBL" id="MBP1931901.1"/>
    </source>
</evidence>
<dbReference type="Pfam" id="PF11553">
    <property type="entry name" value="DUF3231"/>
    <property type="match status" value="2"/>
</dbReference>
<accession>A0ABS4GNQ0</accession>